<dbReference type="AlphaFoldDB" id="A0A4Q9PH00"/>
<proteinExistence type="predicted"/>
<name>A0A4Q9PH00_9APHY</name>
<feature type="region of interest" description="Disordered" evidence="1">
    <location>
        <begin position="131"/>
        <end position="161"/>
    </location>
</feature>
<gene>
    <name evidence="2" type="ORF">BD310DRAFT_997311</name>
</gene>
<feature type="region of interest" description="Disordered" evidence="1">
    <location>
        <begin position="256"/>
        <end position="278"/>
    </location>
</feature>
<feature type="compositionally biased region" description="Basic and acidic residues" evidence="1">
    <location>
        <begin position="131"/>
        <end position="140"/>
    </location>
</feature>
<reference evidence="2 3" key="1">
    <citation type="submission" date="2019-01" db="EMBL/GenBank/DDBJ databases">
        <title>Draft genome sequences of three monokaryotic isolates of the white-rot basidiomycete fungus Dichomitus squalens.</title>
        <authorList>
            <consortium name="DOE Joint Genome Institute"/>
            <person name="Lopez S.C."/>
            <person name="Andreopoulos B."/>
            <person name="Pangilinan J."/>
            <person name="Lipzen A."/>
            <person name="Riley R."/>
            <person name="Ahrendt S."/>
            <person name="Ng V."/>
            <person name="Barry K."/>
            <person name="Daum C."/>
            <person name="Grigoriev I.V."/>
            <person name="Hilden K.S."/>
            <person name="Makela M.R."/>
            <person name="de Vries R.P."/>
        </authorList>
    </citation>
    <scope>NUCLEOTIDE SEQUENCE [LARGE SCALE GENOMIC DNA]</scope>
    <source>
        <strain evidence="2 3">CBS 464.89</strain>
    </source>
</reference>
<protein>
    <submittedName>
        <fullName evidence="2">Uncharacterized protein</fullName>
    </submittedName>
</protein>
<sequence length="375" mass="40650">NHVHNTYPSSNSLPPSSILALGIVVTPPVTSQDDPRLLSPPSSMARCLFSLARTHPLEATQVNHSWLSKSSAAGRSRTSRTQIYRCHPTLVFLLPSPFSRLALDALAFLILVIRPSLQRVSLGLCRRCAGRHHDDDRRGPSPDLGPSSTTTAMRKPPTHIPIAHTCQIRHTRGPFELESEPAPAELGHSSLAQLSHQAGCLLPPQTHARRSLSNTLATSRTRGDQPLPHRPQPGPRRPSFFLLRFAFCILHPDPPSRRRTRPLAGSRPPPSLLFRSSGDPPIGCRWARTVHGDPTPLTACDRCTACGDARQARSRGDAAVSPSRVLSLQSLHLHAGQRSRDDTTAVHNALMHTMTPLHPTSAVLDSSAGGGGGDW</sequence>
<evidence type="ECO:0000313" key="2">
    <source>
        <dbReference type="EMBL" id="TBU52581.1"/>
    </source>
</evidence>
<feature type="region of interest" description="Disordered" evidence="1">
    <location>
        <begin position="208"/>
        <end position="236"/>
    </location>
</feature>
<evidence type="ECO:0000256" key="1">
    <source>
        <dbReference type="SAM" id="MobiDB-lite"/>
    </source>
</evidence>
<accession>A0A4Q9PH00</accession>
<feature type="non-terminal residue" evidence="2">
    <location>
        <position position="1"/>
    </location>
</feature>
<organism evidence="2 3">
    <name type="scientific">Dichomitus squalens</name>
    <dbReference type="NCBI Taxonomy" id="114155"/>
    <lineage>
        <taxon>Eukaryota</taxon>
        <taxon>Fungi</taxon>
        <taxon>Dikarya</taxon>
        <taxon>Basidiomycota</taxon>
        <taxon>Agaricomycotina</taxon>
        <taxon>Agaricomycetes</taxon>
        <taxon>Polyporales</taxon>
        <taxon>Polyporaceae</taxon>
        <taxon>Dichomitus</taxon>
    </lineage>
</organism>
<feature type="compositionally biased region" description="Polar residues" evidence="1">
    <location>
        <begin position="211"/>
        <end position="220"/>
    </location>
</feature>
<dbReference type="Proteomes" id="UP000292082">
    <property type="component" value="Unassembled WGS sequence"/>
</dbReference>
<evidence type="ECO:0000313" key="3">
    <source>
        <dbReference type="Proteomes" id="UP000292082"/>
    </source>
</evidence>
<keyword evidence="3" id="KW-1185">Reference proteome</keyword>
<dbReference type="EMBL" id="ML145245">
    <property type="protein sequence ID" value="TBU52581.1"/>
    <property type="molecule type" value="Genomic_DNA"/>
</dbReference>